<dbReference type="EMBL" id="DRTV01000002">
    <property type="protein sequence ID" value="HHF57794.1"/>
    <property type="molecule type" value="Genomic_DNA"/>
</dbReference>
<reference evidence="1" key="1">
    <citation type="journal article" date="2020" name="mSystems">
        <title>Genome- and Community-Level Interaction Insights into Carbon Utilization and Element Cycling Functions of Hydrothermarchaeota in Hydrothermal Sediment.</title>
        <authorList>
            <person name="Zhou Z."/>
            <person name="Liu Y."/>
            <person name="Xu W."/>
            <person name="Pan J."/>
            <person name="Luo Z.H."/>
            <person name="Li M."/>
        </authorList>
    </citation>
    <scope>NUCLEOTIDE SEQUENCE [LARGE SCALE GENOMIC DNA]</scope>
    <source>
        <strain evidence="1">HyVt-94</strain>
    </source>
</reference>
<name>A0A7C5I072_UNCW3</name>
<sequence>MKKIFVIILILGLLPKILLAGPREEAQLQLKLTKDYISDIKPVVSRINCRKALELLYSSENLLMLAYYRFTQGKYLEALNFAKEALTKAKLSFSISKIYIRARVNLIILGSIFERLKSLEIPEGLNRELLRRALGLYGDARGLFKEEKYLASLRKSTAALDIVKSVFRGGKEDPKILKSRLQNEFEVVRNLYRMSRNRLSPEKSAQVEALLKTVSNLEQEEKYRLALFVLERVKRILKESIKR</sequence>
<proteinExistence type="predicted"/>
<comment type="caution">
    <text evidence="1">The sequence shown here is derived from an EMBL/GenBank/DDBJ whole genome shotgun (WGS) entry which is preliminary data.</text>
</comment>
<organism evidence="1">
    <name type="scientific">candidate division WOR-3 bacterium</name>
    <dbReference type="NCBI Taxonomy" id="2052148"/>
    <lineage>
        <taxon>Bacteria</taxon>
        <taxon>Bacteria division WOR-3</taxon>
    </lineage>
</organism>
<accession>A0A7C5I072</accession>
<evidence type="ECO:0000313" key="1">
    <source>
        <dbReference type="EMBL" id="HHF57794.1"/>
    </source>
</evidence>
<dbReference type="AlphaFoldDB" id="A0A7C5I072"/>
<dbReference type="Proteomes" id="UP000886014">
    <property type="component" value="Unassembled WGS sequence"/>
</dbReference>
<gene>
    <name evidence="1" type="ORF">ENL41_00025</name>
</gene>
<protein>
    <submittedName>
        <fullName evidence="1">Uncharacterized protein</fullName>
    </submittedName>
</protein>